<dbReference type="Pfam" id="PF00304">
    <property type="entry name" value="Gamma-thionin"/>
    <property type="match status" value="1"/>
</dbReference>
<sequence>MNAKNLFGVVLLLLLSLSSREGIMDMVMARSCEAASATFRGPCLVDRDCQIICMNEGFSDGDCQGFLRRCFCKKPCT</sequence>
<feature type="signal peptide" evidence="5">
    <location>
        <begin position="1"/>
        <end position="22"/>
    </location>
</feature>
<dbReference type="InterPro" id="IPR036574">
    <property type="entry name" value="Scorpion_toxin-like_sf"/>
</dbReference>
<keyword evidence="8" id="KW-1185">Reference proteome</keyword>
<keyword evidence="2" id="KW-0964">Secreted</keyword>
<dbReference type="SMART" id="SM00505">
    <property type="entry name" value="Knot1"/>
    <property type="match status" value="1"/>
</dbReference>
<dbReference type="Proteomes" id="UP001634393">
    <property type="component" value="Unassembled WGS sequence"/>
</dbReference>
<name>A0ABD3UND9_9LAMI</name>
<dbReference type="PROSITE" id="PS00940">
    <property type="entry name" value="GAMMA_THIONIN"/>
    <property type="match status" value="1"/>
</dbReference>
<dbReference type="Gene3D" id="3.30.30.10">
    <property type="entry name" value="Knottin, scorpion toxin-like"/>
    <property type="match status" value="1"/>
</dbReference>
<dbReference type="SUPFAM" id="SSF57095">
    <property type="entry name" value="Scorpion toxin-like"/>
    <property type="match status" value="1"/>
</dbReference>
<evidence type="ECO:0000256" key="2">
    <source>
        <dbReference type="ARBA" id="ARBA00022525"/>
    </source>
</evidence>
<dbReference type="AlphaFoldDB" id="A0ABD3UND9"/>
<dbReference type="EMBL" id="JBJXBP010000001">
    <property type="protein sequence ID" value="KAL3851016.1"/>
    <property type="molecule type" value="Genomic_DNA"/>
</dbReference>
<accession>A0ABD3UND9</accession>
<feature type="domain" description="Knottins-like" evidence="6">
    <location>
        <begin position="31"/>
        <end position="76"/>
    </location>
</feature>
<comment type="subcellular location">
    <subcellularLocation>
        <location evidence="1">Secreted</location>
    </subcellularLocation>
</comment>
<protein>
    <recommendedName>
        <fullName evidence="6">Knottins-like domain-containing protein</fullName>
    </recommendedName>
</protein>
<dbReference type="PANTHER" id="PTHR33147:SF133">
    <property type="entry name" value="DEFENSIN-LIKE PROTEIN 6-RELATED"/>
    <property type="match status" value="1"/>
</dbReference>
<dbReference type="InterPro" id="IPR003614">
    <property type="entry name" value="Knottins"/>
</dbReference>
<evidence type="ECO:0000259" key="6">
    <source>
        <dbReference type="SMART" id="SM00505"/>
    </source>
</evidence>
<feature type="chain" id="PRO_5044769363" description="Knottins-like domain-containing protein" evidence="5">
    <location>
        <begin position="23"/>
        <end position="77"/>
    </location>
</feature>
<evidence type="ECO:0000313" key="7">
    <source>
        <dbReference type="EMBL" id="KAL3851016.1"/>
    </source>
</evidence>
<dbReference type="PANTHER" id="PTHR33147">
    <property type="entry name" value="DEFENSIN-LIKE PROTEIN 1"/>
    <property type="match status" value="1"/>
</dbReference>
<dbReference type="CDD" id="cd00107">
    <property type="entry name" value="Knot1"/>
    <property type="match status" value="1"/>
</dbReference>
<reference evidence="7 8" key="1">
    <citation type="submission" date="2024-12" db="EMBL/GenBank/DDBJ databases">
        <title>The unique morphological basis and parallel evolutionary history of personate flowers in Penstemon.</title>
        <authorList>
            <person name="Depatie T.H."/>
            <person name="Wessinger C.A."/>
        </authorList>
    </citation>
    <scope>NUCLEOTIDE SEQUENCE [LARGE SCALE GENOMIC DNA]</scope>
    <source>
        <strain evidence="7">WTNN_2</strain>
        <tissue evidence="7">Leaf</tissue>
    </source>
</reference>
<evidence type="ECO:0000313" key="8">
    <source>
        <dbReference type="Proteomes" id="UP001634393"/>
    </source>
</evidence>
<gene>
    <name evidence="7" type="ORF">ACJIZ3_012898</name>
</gene>
<keyword evidence="3 5" id="KW-0732">Signal</keyword>
<dbReference type="InterPro" id="IPR008176">
    <property type="entry name" value="Defensin_plant"/>
</dbReference>
<dbReference type="PRINTS" id="PR00288">
    <property type="entry name" value="PUROTHIONIN"/>
</dbReference>
<evidence type="ECO:0000256" key="1">
    <source>
        <dbReference type="ARBA" id="ARBA00004613"/>
    </source>
</evidence>
<comment type="caution">
    <text evidence="7">The sequence shown here is derived from an EMBL/GenBank/DDBJ whole genome shotgun (WGS) entry which is preliminary data.</text>
</comment>
<keyword evidence="4" id="KW-1015">Disulfide bond</keyword>
<evidence type="ECO:0000256" key="4">
    <source>
        <dbReference type="ARBA" id="ARBA00023157"/>
    </source>
</evidence>
<dbReference type="GO" id="GO:0005576">
    <property type="term" value="C:extracellular region"/>
    <property type="evidence" value="ECO:0007669"/>
    <property type="project" value="UniProtKB-SubCell"/>
</dbReference>
<proteinExistence type="predicted"/>
<evidence type="ECO:0000256" key="5">
    <source>
        <dbReference type="SAM" id="SignalP"/>
    </source>
</evidence>
<evidence type="ECO:0000256" key="3">
    <source>
        <dbReference type="ARBA" id="ARBA00022729"/>
    </source>
</evidence>
<organism evidence="7 8">
    <name type="scientific">Penstemon smallii</name>
    <dbReference type="NCBI Taxonomy" id="265156"/>
    <lineage>
        <taxon>Eukaryota</taxon>
        <taxon>Viridiplantae</taxon>
        <taxon>Streptophyta</taxon>
        <taxon>Embryophyta</taxon>
        <taxon>Tracheophyta</taxon>
        <taxon>Spermatophyta</taxon>
        <taxon>Magnoliopsida</taxon>
        <taxon>eudicotyledons</taxon>
        <taxon>Gunneridae</taxon>
        <taxon>Pentapetalae</taxon>
        <taxon>asterids</taxon>
        <taxon>lamiids</taxon>
        <taxon>Lamiales</taxon>
        <taxon>Plantaginaceae</taxon>
        <taxon>Cheloneae</taxon>
        <taxon>Penstemon</taxon>
    </lineage>
</organism>